<feature type="transmembrane region" description="Helical" evidence="9">
    <location>
        <begin position="213"/>
        <end position="235"/>
    </location>
</feature>
<keyword evidence="8 10" id="KW-0496">Mitochondrion</keyword>
<dbReference type="PANTHER" id="PTHR11432">
    <property type="entry name" value="NADH DEHYDROGENASE SUBUNIT 1"/>
    <property type="match status" value="1"/>
</dbReference>
<evidence type="ECO:0000256" key="2">
    <source>
        <dbReference type="ARBA" id="ARBA00010535"/>
    </source>
</evidence>
<keyword evidence="8" id="KW-0830">Ubiquinone</keyword>
<accession>N0DP16</accession>
<keyword evidence="4 7" id="KW-0812">Transmembrane</keyword>
<dbReference type="EC" id="7.1.1.2" evidence="8"/>
<geneLocation type="mitochondrion" evidence="10"/>
<dbReference type="Pfam" id="PF00146">
    <property type="entry name" value="NADHdh"/>
    <property type="match status" value="1"/>
</dbReference>
<evidence type="ECO:0000256" key="6">
    <source>
        <dbReference type="ARBA" id="ARBA00023136"/>
    </source>
</evidence>
<feature type="transmembrane region" description="Helical" evidence="9">
    <location>
        <begin position="105"/>
        <end position="127"/>
    </location>
</feature>
<comment type="subcellular location">
    <subcellularLocation>
        <location evidence="1">Membrane</location>
        <topology evidence="1">Multi-pass membrane protein</topology>
    </subcellularLocation>
    <subcellularLocation>
        <location evidence="7">Mitochondrion inner membrane</location>
        <topology evidence="7">Multi-pass membrane protein</topology>
    </subcellularLocation>
</comment>
<comment type="catalytic activity">
    <reaction evidence="8">
        <text>a ubiquinone + NADH + 5 H(+)(in) = a ubiquinol + NAD(+) + 4 H(+)(out)</text>
        <dbReference type="Rhea" id="RHEA:29091"/>
        <dbReference type="Rhea" id="RHEA-COMP:9565"/>
        <dbReference type="Rhea" id="RHEA-COMP:9566"/>
        <dbReference type="ChEBI" id="CHEBI:15378"/>
        <dbReference type="ChEBI" id="CHEBI:16389"/>
        <dbReference type="ChEBI" id="CHEBI:17976"/>
        <dbReference type="ChEBI" id="CHEBI:57540"/>
        <dbReference type="ChEBI" id="CHEBI:57945"/>
        <dbReference type="EC" id="7.1.1.2"/>
    </reaction>
</comment>
<dbReference type="GO" id="GO:0009060">
    <property type="term" value="P:aerobic respiration"/>
    <property type="evidence" value="ECO:0007669"/>
    <property type="project" value="TreeGrafter"/>
</dbReference>
<dbReference type="InterPro" id="IPR018086">
    <property type="entry name" value="NADH_UbQ_OxRdtase_su1_CS"/>
</dbReference>
<feature type="transmembrane region" description="Helical" evidence="9">
    <location>
        <begin position="173"/>
        <end position="192"/>
    </location>
</feature>
<dbReference type="InterPro" id="IPR001694">
    <property type="entry name" value="NADH_UbQ_OxRdtase_su1/FPO"/>
</dbReference>
<evidence type="ECO:0000256" key="9">
    <source>
        <dbReference type="SAM" id="Phobius"/>
    </source>
</evidence>
<gene>
    <name evidence="10" type="primary">nad1</name>
</gene>
<evidence type="ECO:0000256" key="1">
    <source>
        <dbReference type="ARBA" id="ARBA00004141"/>
    </source>
</evidence>
<evidence type="ECO:0000256" key="5">
    <source>
        <dbReference type="ARBA" id="ARBA00022989"/>
    </source>
</evidence>
<keyword evidence="7" id="KW-0520">NAD</keyword>
<reference evidence="10" key="1">
    <citation type="journal article" date="2013" name="Int. J. Parasitol.">
        <title>Molecular phylogeny of the genus Taenia (Cestoda: Taeniidae): Proposals for the resurrection of Hydatigera Lamarck, 1816 and the creation of a new genus Versteria.</title>
        <authorList>
            <person name="Nakao M."/>
            <person name="Lavikainen A."/>
            <person name="Iwaki T."/>
            <person name="Haukisalmi V."/>
            <person name="Konyaev S."/>
            <person name="Oku Y."/>
            <person name="Okamoto M."/>
            <person name="Ito A."/>
        </authorList>
    </citation>
    <scope>NUCLEOTIDE SEQUENCE</scope>
    <source>
        <strain evidence="10">TtwChu</strain>
    </source>
</reference>
<evidence type="ECO:0000256" key="4">
    <source>
        <dbReference type="ARBA" id="ARBA00022692"/>
    </source>
</evidence>
<name>N0DP16_9CEST</name>
<dbReference type="PROSITE" id="PS00668">
    <property type="entry name" value="COMPLEX1_ND1_2"/>
    <property type="match status" value="1"/>
</dbReference>
<proteinExistence type="inferred from homology"/>
<evidence type="ECO:0000313" key="10">
    <source>
        <dbReference type="EMBL" id="BAN15648.1"/>
    </source>
</evidence>
<feature type="transmembrane region" description="Helical" evidence="9">
    <location>
        <begin position="73"/>
        <end position="93"/>
    </location>
</feature>
<feature type="transmembrane region" description="Helical" evidence="9">
    <location>
        <begin position="275"/>
        <end position="296"/>
    </location>
</feature>
<dbReference type="AlphaFoldDB" id="N0DP16"/>
<evidence type="ECO:0000256" key="7">
    <source>
        <dbReference type="RuleBase" id="RU000471"/>
    </source>
</evidence>
<protein>
    <recommendedName>
        <fullName evidence="3 8">NADH-ubiquinone oxidoreductase chain 1</fullName>
        <ecNumber evidence="8">7.1.1.2</ecNumber>
    </recommendedName>
</protein>
<dbReference type="EMBL" id="AB731759">
    <property type="protein sequence ID" value="BAN15648.1"/>
    <property type="molecule type" value="Genomic_DNA"/>
</dbReference>
<dbReference type="GO" id="GO:0008137">
    <property type="term" value="F:NADH dehydrogenase (ubiquinone) activity"/>
    <property type="evidence" value="ECO:0007669"/>
    <property type="project" value="UniProtKB-EC"/>
</dbReference>
<feature type="transmembrane region" description="Helical" evidence="9">
    <location>
        <begin position="139"/>
        <end position="158"/>
    </location>
</feature>
<dbReference type="PANTHER" id="PTHR11432:SF3">
    <property type="entry name" value="NADH-UBIQUINONE OXIDOREDUCTASE CHAIN 1"/>
    <property type="match status" value="1"/>
</dbReference>
<comment type="similarity">
    <text evidence="2 7">Belongs to the complex I subunit 1 family.</text>
</comment>
<organism evidence="10">
    <name type="scientific">Taenia twitchelli</name>
    <dbReference type="NCBI Taxonomy" id="529880"/>
    <lineage>
        <taxon>Eukaryota</taxon>
        <taxon>Metazoa</taxon>
        <taxon>Spiralia</taxon>
        <taxon>Lophotrochozoa</taxon>
        <taxon>Platyhelminthes</taxon>
        <taxon>Cestoda</taxon>
        <taxon>Eucestoda</taxon>
        <taxon>Cyclophyllidea</taxon>
        <taxon>Taeniidae</taxon>
        <taxon>Taenia</taxon>
    </lineage>
</organism>
<evidence type="ECO:0000256" key="8">
    <source>
        <dbReference type="RuleBase" id="RU000473"/>
    </source>
</evidence>
<feature type="transmembrane region" description="Helical" evidence="9">
    <location>
        <begin position="6"/>
        <end position="25"/>
    </location>
</feature>
<feature type="transmembrane region" description="Helical" evidence="9">
    <location>
        <begin position="241"/>
        <end position="263"/>
    </location>
</feature>
<keyword evidence="5 9" id="KW-1133">Transmembrane helix</keyword>
<keyword evidence="6 9" id="KW-0472">Membrane</keyword>
<sequence>MVIFGLISGFIGLLVSLLIIAFFILGERKILGYSQFRKGPNKVGIIGLFQSFSDLLKLIVKFKYSNFSLRSEFGLLGVFLLVFLVLSYSFLYGGYYSFSFNSFSLLWILVISSLCSYSVLCVGWGSYSSYSFLSSIRCAFSSISFEACFMCIVIFSALCFESYNLNDIYNSDWLLVLLFPLIIILYLICMLCETNRSPFDYGEAESELVSGFNVEYSGVYFTCLFACEYIIMFVFSWLGMVILFGGGLIGSIYLFFCLLFFMWSRATLPRIRYDFFVNFFWNVVLCLLILGLFFIVN</sequence>
<dbReference type="GO" id="GO:0003954">
    <property type="term" value="F:NADH dehydrogenase activity"/>
    <property type="evidence" value="ECO:0007669"/>
    <property type="project" value="TreeGrafter"/>
</dbReference>
<evidence type="ECO:0000256" key="3">
    <source>
        <dbReference type="ARBA" id="ARBA00021009"/>
    </source>
</evidence>
<dbReference type="GO" id="GO:0005743">
    <property type="term" value="C:mitochondrial inner membrane"/>
    <property type="evidence" value="ECO:0007669"/>
    <property type="project" value="UniProtKB-SubCell"/>
</dbReference>